<keyword evidence="3" id="KW-0067">ATP-binding</keyword>
<accession>A0A6J6DW92</accession>
<dbReference type="PANTHER" id="PTHR42711:SF16">
    <property type="entry name" value="ABC TRANSPORTER ATP-BINDING PROTEIN"/>
    <property type="match status" value="1"/>
</dbReference>
<protein>
    <submittedName>
        <fullName evidence="5">Unannotated protein</fullName>
    </submittedName>
</protein>
<evidence type="ECO:0000256" key="1">
    <source>
        <dbReference type="ARBA" id="ARBA00022448"/>
    </source>
</evidence>
<dbReference type="SUPFAM" id="SSF52540">
    <property type="entry name" value="P-loop containing nucleoside triphosphate hydrolases"/>
    <property type="match status" value="1"/>
</dbReference>
<evidence type="ECO:0000259" key="4">
    <source>
        <dbReference type="PROSITE" id="PS50893"/>
    </source>
</evidence>
<dbReference type="AlphaFoldDB" id="A0A6J6DW92"/>
<keyword evidence="2" id="KW-0547">Nucleotide-binding</keyword>
<dbReference type="CDD" id="cd03230">
    <property type="entry name" value="ABC_DR_subfamily_A"/>
    <property type="match status" value="1"/>
</dbReference>
<evidence type="ECO:0000256" key="2">
    <source>
        <dbReference type="ARBA" id="ARBA00022741"/>
    </source>
</evidence>
<dbReference type="PROSITE" id="PS00211">
    <property type="entry name" value="ABC_TRANSPORTER_1"/>
    <property type="match status" value="1"/>
</dbReference>
<reference evidence="5" key="1">
    <citation type="submission" date="2020-05" db="EMBL/GenBank/DDBJ databases">
        <authorList>
            <person name="Chiriac C."/>
            <person name="Salcher M."/>
            <person name="Ghai R."/>
            <person name="Kavagutti S V."/>
        </authorList>
    </citation>
    <scope>NUCLEOTIDE SEQUENCE</scope>
</reference>
<dbReference type="GO" id="GO:0005524">
    <property type="term" value="F:ATP binding"/>
    <property type="evidence" value="ECO:0007669"/>
    <property type="project" value="UniProtKB-KW"/>
</dbReference>
<evidence type="ECO:0000256" key="3">
    <source>
        <dbReference type="ARBA" id="ARBA00022840"/>
    </source>
</evidence>
<dbReference type="InterPro" id="IPR017871">
    <property type="entry name" value="ABC_transporter-like_CS"/>
</dbReference>
<dbReference type="PANTHER" id="PTHR42711">
    <property type="entry name" value="ABC TRANSPORTER ATP-BINDING PROTEIN"/>
    <property type="match status" value="1"/>
</dbReference>
<dbReference type="SMART" id="SM00382">
    <property type="entry name" value="AAA"/>
    <property type="match status" value="1"/>
</dbReference>
<feature type="domain" description="ABC transporter" evidence="4">
    <location>
        <begin position="21"/>
        <end position="246"/>
    </location>
</feature>
<dbReference type="InterPro" id="IPR050763">
    <property type="entry name" value="ABC_transporter_ATP-binding"/>
</dbReference>
<organism evidence="5">
    <name type="scientific">freshwater metagenome</name>
    <dbReference type="NCBI Taxonomy" id="449393"/>
    <lineage>
        <taxon>unclassified sequences</taxon>
        <taxon>metagenomes</taxon>
        <taxon>ecological metagenomes</taxon>
    </lineage>
</organism>
<dbReference type="GO" id="GO:0016887">
    <property type="term" value="F:ATP hydrolysis activity"/>
    <property type="evidence" value="ECO:0007669"/>
    <property type="project" value="InterPro"/>
</dbReference>
<keyword evidence="1" id="KW-0813">Transport</keyword>
<proteinExistence type="predicted"/>
<dbReference type="InterPro" id="IPR003439">
    <property type="entry name" value="ABC_transporter-like_ATP-bd"/>
</dbReference>
<name>A0A6J6DW92_9ZZZZ</name>
<dbReference type="PROSITE" id="PS50893">
    <property type="entry name" value="ABC_TRANSPORTER_2"/>
    <property type="match status" value="1"/>
</dbReference>
<dbReference type="InterPro" id="IPR003593">
    <property type="entry name" value="AAA+_ATPase"/>
</dbReference>
<sequence length="323" mass="34451">MIPSSGASPADRPNHTGSVAVEVEGLTVRYGELVAVRGVSFRALHGRVTAVLGPNGAGKTSTIEVCEGYRRPSDGRVRVLGLDPTTDQTRLSERMGVMLQEGGISPSARVRDTVRHYCALYGRGVDGDELVRAVGLEERAGATWRRLSGGERQRLSLALALAARPEVAFLDEPTSGVDVHGRDTIRTIVRDLAAQGCAVVLATHELDEAERLADHVVIFDRGAVIADGTLDELRRGHDEIRFRSTPEIDRDALAAATGLHASPLGGGEYRIASVPDPQVVARLTGWLAEQGHPLLDLRAGAERLEDVFRRLTSAGGDTPGATP</sequence>
<dbReference type="Gene3D" id="3.40.50.300">
    <property type="entry name" value="P-loop containing nucleotide triphosphate hydrolases"/>
    <property type="match status" value="1"/>
</dbReference>
<dbReference type="EMBL" id="CAEZSR010000085">
    <property type="protein sequence ID" value="CAB4568431.1"/>
    <property type="molecule type" value="Genomic_DNA"/>
</dbReference>
<dbReference type="Pfam" id="PF00005">
    <property type="entry name" value="ABC_tran"/>
    <property type="match status" value="1"/>
</dbReference>
<dbReference type="InterPro" id="IPR027417">
    <property type="entry name" value="P-loop_NTPase"/>
</dbReference>
<evidence type="ECO:0000313" key="5">
    <source>
        <dbReference type="EMBL" id="CAB4568431.1"/>
    </source>
</evidence>
<gene>
    <name evidence="5" type="ORF">UFOPK1493_02235</name>
</gene>